<dbReference type="GO" id="GO:0008107">
    <property type="term" value="F:galactoside 2-alpha-L-fucosyltransferase activity"/>
    <property type="evidence" value="ECO:0007669"/>
    <property type="project" value="InterPro"/>
</dbReference>
<dbReference type="OrthoDB" id="9794601at2"/>
<feature type="domain" description="DUF4214" evidence="3">
    <location>
        <begin position="13"/>
        <end position="63"/>
    </location>
</feature>
<keyword evidence="1" id="KW-0328">Glycosyltransferase</keyword>
<dbReference type="InterPro" id="IPR025282">
    <property type="entry name" value="DUF4214"/>
</dbReference>
<evidence type="ECO:0000259" key="3">
    <source>
        <dbReference type="Pfam" id="PF13946"/>
    </source>
</evidence>
<reference evidence="4 5" key="1">
    <citation type="submission" date="2018-05" db="EMBL/GenBank/DDBJ databases">
        <title>Paenibacillus flagellatus sp. nov., isolated from selenium mineral soil.</title>
        <authorList>
            <person name="Dai X."/>
        </authorList>
    </citation>
    <scope>NUCLEOTIDE SEQUENCE [LARGE SCALE GENOMIC DNA]</scope>
    <source>
        <strain evidence="4 5">DXL2</strain>
    </source>
</reference>
<dbReference type="EMBL" id="QJVJ01000010">
    <property type="protein sequence ID" value="PYI52125.1"/>
    <property type="molecule type" value="Genomic_DNA"/>
</dbReference>
<proteinExistence type="predicted"/>
<comment type="caution">
    <text evidence="4">The sequence shown here is derived from an EMBL/GenBank/DDBJ whole genome shotgun (WGS) entry which is preliminary data.</text>
</comment>
<keyword evidence="5" id="KW-1185">Reference proteome</keyword>
<evidence type="ECO:0000313" key="4">
    <source>
        <dbReference type="EMBL" id="PYI52125.1"/>
    </source>
</evidence>
<dbReference type="Proteomes" id="UP000247476">
    <property type="component" value="Unassembled WGS sequence"/>
</dbReference>
<dbReference type="Gene3D" id="3.40.50.11350">
    <property type="match status" value="1"/>
</dbReference>
<dbReference type="InterPro" id="IPR002516">
    <property type="entry name" value="Glyco_trans_11"/>
</dbReference>
<dbReference type="Pfam" id="PF13946">
    <property type="entry name" value="DUF4214"/>
    <property type="match status" value="1"/>
</dbReference>
<keyword evidence="2" id="KW-0808">Transferase</keyword>
<evidence type="ECO:0000256" key="2">
    <source>
        <dbReference type="ARBA" id="ARBA00022679"/>
    </source>
</evidence>
<dbReference type="RefSeq" id="WP_110842196.1">
    <property type="nucleotide sequence ID" value="NZ_QJVJ01000010.1"/>
</dbReference>
<dbReference type="AlphaFoldDB" id="A0A2V5JYY8"/>
<sequence>MRFLNIMRRLLSLDDADFIVELYREALNREPDYVGFEHHLRLLRAGASKKDIAIGILLGGESVQLWTMNGSPVVTMSCLGHLGRFGNQLFEYSFLKIYAKRHGFRVETPVWIGHYLFGHRDPTISIELPQVFQTNYYDASQDPVVLADPPYRNVDLFGCFQVHTSFHRPYREYYRSLFQPVGEAKAVVERAADQLRMLGRTVVAFHIRRTDYLLFPHVFFVPPNDWYKGWLHQHWHTLDQPVLFIATDEPDTVLPDFAEYNPVTSERLGASLPVAPYYPDFYLLSQSDVMLISNSTFSFSAAMMNERATTFLRPSRYAGQFVPFDPWDSAVGVVS</sequence>
<gene>
    <name evidence="4" type="ORF">DLM86_21845</name>
</gene>
<evidence type="ECO:0000313" key="5">
    <source>
        <dbReference type="Proteomes" id="UP000247476"/>
    </source>
</evidence>
<dbReference type="GO" id="GO:0005975">
    <property type="term" value="P:carbohydrate metabolic process"/>
    <property type="evidence" value="ECO:0007669"/>
    <property type="project" value="InterPro"/>
</dbReference>
<protein>
    <recommendedName>
        <fullName evidence="3">DUF4214 domain-containing protein</fullName>
    </recommendedName>
</protein>
<accession>A0A2V5JYY8</accession>
<dbReference type="GO" id="GO:0016020">
    <property type="term" value="C:membrane"/>
    <property type="evidence" value="ECO:0007669"/>
    <property type="project" value="InterPro"/>
</dbReference>
<organism evidence="4 5">
    <name type="scientific">Paenibacillus flagellatus</name>
    <dbReference type="NCBI Taxonomy" id="2211139"/>
    <lineage>
        <taxon>Bacteria</taxon>
        <taxon>Bacillati</taxon>
        <taxon>Bacillota</taxon>
        <taxon>Bacilli</taxon>
        <taxon>Bacillales</taxon>
        <taxon>Paenibacillaceae</taxon>
        <taxon>Paenibacillus</taxon>
    </lineage>
</organism>
<dbReference type="PANTHER" id="PTHR11927">
    <property type="entry name" value="GALACTOSIDE 2-L-FUCOSYLTRANSFERASE"/>
    <property type="match status" value="1"/>
</dbReference>
<dbReference type="PANTHER" id="PTHR11927:SF9">
    <property type="entry name" value="L-FUCOSYLTRANSFERASE"/>
    <property type="match status" value="1"/>
</dbReference>
<evidence type="ECO:0000256" key="1">
    <source>
        <dbReference type="ARBA" id="ARBA00022676"/>
    </source>
</evidence>
<dbReference type="CDD" id="cd11301">
    <property type="entry name" value="Fut1_Fut2_like"/>
    <property type="match status" value="1"/>
</dbReference>
<name>A0A2V5JYY8_9BACL</name>